<evidence type="ECO:0008006" key="3">
    <source>
        <dbReference type="Google" id="ProtNLM"/>
    </source>
</evidence>
<organism evidence="1 2">
    <name type="scientific">Paenibacillus konkukensis</name>
    <dbReference type="NCBI Taxonomy" id="2020716"/>
    <lineage>
        <taxon>Bacteria</taxon>
        <taxon>Bacillati</taxon>
        <taxon>Bacillota</taxon>
        <taxon>Bacilli</taxon>
        <taxon>Bacillales</taxon>
        <taxon>Paenibacillaceae</taxon>
        <taxon>Paenibacillus</taxon>
    </lineage>
</organism>
<dbReference type="EMBL" id="CP027059">
    <property type="protein sequence ID" value="UQZ84259.1"/>
    <property type="molecule type" value="Genomic_DNA"/>
</dbReference>
<dbReference type="Pfam" id="PF08795">
    <property type="entry name" value="DUF1796"/>
    <property type="match status" value="1"/>
</dbReference>
<dbReference type="Proteomes" id="UP001057134">
    <property type="component" value="Chromosome"/>
</dbReference>
<name>A0ABY4RRC1_9BACL</name>
<gene>
    <name evidence="1" type="ORF">SK3146_03492</name>
</gene>
<evidence type="ECO:0000313" key="2">
    <source>
        <dbReference type="Proteomes" id="UP001057134"/>
    </source>
</evidence>
<proteinExistence type="predicted"/>
<sequence length="203" mass="23356">MKWGEAKGKYKAFISLGSTCQTAHQLQRLGLRQFAGPLDWFISPSVPDLAKLLQSRFKSFMEWSNLQLISVIDNHYVVKDTVYQTESYHDLPLTAPWGAPYPQFKEKLSRRVNRFLKIINYGPICFVRIQTSEAEARHLEAALRSVTNKPFRLLIVNHHNQPTNDVIHEDWGLKHVCSVKVPAGMDWRGSDRAWDTIMTGFSL</sequence>
<evidence type="ECO:0000313" key="1">
    <source>
        <dbReference type="EMBL" id="UQZ84259.1"/>
    </source>
</evidence>
<dbReference type="RefSeq" id="WP_249860040.1">
    <property type="nucleotide sequence ID" value="NZ_CP027059.1"/>
</dbReference>
<dbReference type="InterPro" id="IPR014903">
    <property type="entry name" value="DUF1796"/>
</dbReference>
<protein>
    <recommendedName>
        <fullName evidence="3">Peptidase</fullName>
    </recommendedName>
</protein>
<reference evidence="1" key="2">
    <citation type="journal article" date="2021" name="J Anim Sci Technol">
        <title>Complete genome sequence of Paenibacillus konkukensis sp. nov. SK3146 as a potential probiotic strain.</title>
        <authorList>
            <person name="Jung H.I."/>
            <person name="Park S."/>
            <person name="Niu K.M."/>
            <person name="Lee S.W."/>
            <person name="Kothari D."/>
            <person name="Yi K.J."/>
            <person name="Kim S.K."/>
        </authorList>
    </citation>
    <scope>NUCLEOTIDE SEQUENCE</scope>
    <source>
        <strain evidence="1">SK3146</strain>
    </source>
</reference>
<keyword evidence="2" id="KW-1185">Reference proteome</keyword>
<reference evidence="1" key="1">
    <citation type="submission" date="2018-02" db="EMBL/GenBank/DDBJ databases">
        <authorList>
            <person name="Kim S.-K."/>
            <person name="Jung H.-I."/>
            <person name="Lee S.-W."/>
        </authorList>
    </citation>
    <scope>NUCLEOTIDE SEQUENCE</scope>
    <source>
        <strain evidence="1">SK3146</strain>
    </source>
</reference>
<accession>A0ABY4RRC1</accession>